<dbReference type="PRINTS" id="PR00260">
    <property type="entry name" value="CHEMTRNSDUCR"/>
</dbReference>
<evidence type="ECO:0008006" key="10">
    <source>
        <dbReference type="Google" id="ProtNLM"/>
    </source>
</evidence>
<dbReference type="GO" id="GO:0016020">
    <property type="term" value="C:membrane"/>
    <property type="evidence" value="ECO:0007669"/>
    <property type="project" value="InterPro"/>
</dbReference>
<dbReference type="InterPro" id="IPR029151">
    <property type="entry name" value="Sensor-like_sf"/>
</dbReference>
<feature type="coiled-coil region" evidence="4">
    <location>
        <begin position="543"/>
        <end position="570"/>
    </location>
</feature>
<dbReference type="PANTHER" id="PTHR32089:SF112">
    <property type="entry name" value="LYSOZYME-LIKE PROTEIN-RELATED"/>
    <property type="match status" value="1"/>
</dbReference>
<dbReference type="Pfam" id="PF00672">
    <property type="entry name" value="HAMP"/>
    <property type="match status" value="1"/>
</dbReference>
<feature type="domain" description="Methyl-accepting transducer" evidence="6">
    <location>
        <begin position="275"/>
        <end position="547"/>
    </location>
</feature>
<comment type="similarity">
    <text evidence="2">Belongs to the methyl-accepting chemotaxis (MCP) protein family.</text>
</comment>
<evidence type="ECO:0000256" key="4">
    <source>
        <dbReference type="SAM" id="Coils"/>
    </source>
</evidence>
<keyword evidence="9" id="KW-1185">Reference proteome</keyword>
<gene>
    <name evidence="8" type="ORF">FC14_GL000175</name>
</gene>
<accession>A0A0R2AHR5</accession>
<evidence type="ECO:0000313" key="9">
    <source>
        <dbReference type="Proteomes" id="UP000051008"/>
    </source>
</evidence>
<dbReference type="SUPFAM" id="SSF58104">
    <property type="entry name" value="Methyl-accepting chemotaxis protein (MCP) signaling domain"/>
    <property type="match status" value="1"/>
</dbReference>
<dbReference type="InterPro" id="IPR004089">
    <property type="entry name" value="MCPsignal_dom"/>
</dbReference>
<keyword evidence="5" id="KW-0472">Membrane</keyword>
<dbReference type="GO" id="GO:0004888">
    <property type="term" value="F:transmembrane signaling receptor activity"/>
    <property type="evidence" value="ECO:0007669"/>
    <property type="project" value="InterPro"/>
</dbReference>
<dbReference type="SMART" id="SM00283">
    <property type="entry name" value="MA"/>
    <property type="match status" value="1"/>
</dbReference>
<feature type="transmembrane region" description="Helical" evidence="5">
    <location>
        <begin position="18"/>
        <end position="38"/>
    </location>
</feature>
<dbReference type="GO" id="GO:0007165">
    <property type="term" value="P:signal transduction"/>
    <property type="evidence" value="ECO:0007669"/>
    <property type="project" value="UniProtKB-KW"/>
</dbReference>
<dbReference type="PROSITE" id="PS50111">
    <property type="entry name" value="CHEMOTAXIS_TRANSDUC_2"/>
    <property type="match status" value="1"/>
</dbReference>
<organism evidence="8 9">
    <name type="scientific">Ligilactobacillus agilis DSM 20509</name>
    <dbReference type="NCBI Taxonomy" id="1423718"/>
    <lineage>
        <taxon>Bacteria</taxon>
        <taxon>Bacillati</taxon>
        <taxon>Bacillota</taxon>
        <taxon>Bacilli</taxon>
        <taxon>Lactobacillales</taxon>
        <taxon>Lactobacillaceae</taxon>
        <taxon>Ligilactobacillus</taxon>
    </lineage>
</organism>
<dbReference type="CDD" id="cd06225">
    <property type="entry name" value="HAMP"/>
    <property type="match status" value="1"/>
</dbReference>
<protein>
    <recommendedName>
        <fullName evidence="10">Methyl-accepting chemotaxis protein</fullName>
    </recommendedName>
</protein>
<dbReference type="PATRIC" id="fig|1423718.3.peg.186"/>
<keyword evidence="5" id="KW-1133">Transmembrane helix</keyword>
<evidence type="ECO:0000256" key="2">
    <source>
        <dbReference type="ARBA" id="ARBA00029447"/>
    </source>
</evidence>
<dbReference type="Pfam" id="PF00015">
    <property type="entry name" value="MCPsignal"/>
    <property type="match status" value="1"/>
</dbReference>
<dbReference type="RefSeq" id="WP_162258652.1">
    <property type="nucleotide sequence ID" value="NZ_AYYP01000006.1"/>
</dbReference>
<keyword evidence="5" id="KW-0812">Transmembrane</keyword>
<evidence type="ECO:0000256" key="1">
    <source>
        <dbReference type="ARBA" id="ARBA00023224"/>
    </source>
</evidence>
<dbReference type="GO" id="GO:0006935">
    <property type="term" value="P:chemotaxis"/>
    <property type="evidence" value="ECO:0007669"/>
    <property type="project" value="InterPro"/>
</dbReference>
<keyword evidence="4" id="KW-0175">Coiled coil</keyword>
<dbReference type="AlphaFoldDB" id="A0A0R2AHR5"/>
<sequence>MINVHVRFTFGKSIKTKLLVPFVVLVFIICLIFSLSSLTSLKTTVTDLGVSQGKLAAKTAAESLNPADIKKVTLAHQDKAAYRRIRAGLQRIIAGSDIKYAYTIIKANGHYVFQVDGDKTDPAAIGSNFTSDPVLVAKAFSGQVSSTPQIQKTADGYLVTAYRPIMDKSGQVIAVIGVDFGADEAMAMLKQKALFLIAVSLICLVISTLFLNFGLSLLQKFIRNIDQSIYDLAHTDGDLTKRLDIKSHDEFETMANHINDLLDNLQQVMKNITAGATSVDGASKQMVTNITGVQAGIADVSASMEEMSASMEETTASMSEINDSIQEIKATTQDIASRADAGFKDSQATIEKAETIYQESSQKQASATNEVAAITAKLNAKIAGAQAVEQVKQLTSQIIAIAQQTNLLSLNAAIEAARSGEAGKGFSVVAQEIGKLASQSSEVANEISSVSAQVIQVVTELSGEAKHVGDFLNETVTTGYNQLLAIAKDYQGQAETLGALLKDFAQSSQGLDQKLDAIAQSTQAVNTATDESAKGITQVTESAMDITNKVEELKQVAKQNEQTAANLQKTVAYFKLQ</sequence>
<keyword evidence="1 3" id="KW-0807">Transducer</keyword>
<feature type="transmembrane region" description="Helical" evidence="5">
    <location>
        <begin position="193"/>
        <end position="218"/>
    </location>
</feature>
<evidence type="ECO:0000256" key="3">
    <source>
        <dbReference type="PROSITE-ProRule" id="PRU00284"/>
    </source>
</evidence>
<reference evidence="8 9" key="1">
    <citation type="journal article" date="2015" name="Genome Announc.">
        <title>Expanding the biotechnology potential of lactobacilli through comparative genomics of 213 strains and associated genera.</title>
        <authorList>
            <person name="Sun Z."/>
            <person name="Harris H.M."/>
            <person name="McCann A."/>
            <person name="Guo C."/>
            <person name="Argimon S."/>
            <person name="Zhang W."/>
            <person name="Yang X."/>
            <person name="Jeffery I.B."/>
            <person name="Cooney J.C."/>
            <person name="Kagawa T.F."/>
            <person name="Liu W."/>
            <person name="Song Y."/>
            <person name="Salvetti E."/>
            <person name="Wrobel A."/>
            <person name="Rasinkangas P."/>
            <person name="Parkhill J."/>
            <person name="Rea M.C."/>
            <person name="O'Sullivan O."/>
            <person name="Ritari J."/>
            <person name="Douillard F.P."/>
            <person name="Paul Ross R."/>
            <person name="Yang R."/>
            <person name="Briner A.E."/>
            <person name="Felis G.E."/>
            <person name="de Vos W.M."/>
            <person name="Barrangou R."/>
            <person name="Klaenhammer T.R."/>
            <person name="Caufield P.W."/>
            <person name="Cui Y."/>
            <person name="Zhang H."/>
            <person name="O'Toole P.W."/>
        </authorList>
    </citation>
    <scope>NUCLEOTIDE SEQUENCE [LARGE SCALE GENOMIC DNA]</scope>
    <source>
        <strain evidence="8 9">DSM 20509</strain>
    </source>
</reference>
<dbReference type="SUPFAM" id="SSF103190">
    <property type="entry name" value="Sensory domain-like"/>
    <property type="match status" value="1"/>
</dbReference>
<evidence type="ECO:0000259" key="7">
    <source>
        <dbReference type="PROSITE" id="PS50885"/>
    </source>
</evidence>
<dbReference type="SMART" id="SM00304">
    <property type="entry name" value="HAMP"/>
    <property type="match status" value="1"/>
</dbReference>
<dbReference type="InterPro" id="IPR004090">
    <property type="entry name" value="Chemotax_Me-accpt_rcpt"/>
</dbReference>
<dbReference type="PANTHER" id="PTHR32089">
    <property type="entry name" value="METHYL-ACCEPTING CHEMOTAXIS PROTEIN MCPB"/>
    <property type="match status" value="1"/>
</dbReference>
<dbReference type="Gene3D" id="1.10.287.950">
    <property type="entry name" value="Methyl-accepting chemotaxis protein"/>
    <property type="match status" value="1"/>
</dbReference>
<dbReference type="EMBL" id="AYYP01000006">
    <property type="protein sequence ID" value="KRM66229.1"/>
    <property type="molecule type" value="Genomic_DNA"/>
</dbReference>
<evidence type="ECO:0000259" key="6">
    <source>
        <dbReference type="PROSITE" id="PS50111"/>
    </source>
</evidence>
<proteinExistence type="inferred from homology"/>
<dbReference type="Proteomes" id="UP000051008">
    <property type="component" value="Unassembled WGS sequence"/>
</dbReference>
<name>A0A0R2AHR5_9LACO</name>
<evidence type="ECO:0000256" key="5">
    <source>
        <dbReference type="SAM" id="Phobius"/>
    </source>
</evidence>
<comment type="caution">
    <text evidence="8">The sequence shown here is derived from an EMBL/GenBank/DDBJ whole genome shotgun (WGS) entry which is preliminary data.</text>
</comment>
<evidence type="ECO:0000313" key="8">
    <source>
        <dbReference type="EMBL" id="KRM66229.1"/>
    </source>
</evidence>
<dbReference type="InterPro" id="IPR003660">
    <property type="entry name" value="HAMP_dom"/>
</dbReference>
<dbReference type="PROSITE" id="PS50885">
    <property type="entry name" value="HAMP"/>
    <property type="match status" value="1"/>
</dbReference>
<dbReference type="CDD" id="cd18773">
    <property type="entry name" value="PDC1_HK_sensor"/>
    <property type="match status" value="1"/>
</dbReference>
<feature type="domain" description="HAMP" evidence="7">
    <location>
        <begin position="216"/>
        <end position="270"/>
    </location>
</feature>